<dbReference type="RefSeq" id="WP_144354345.1">
    <property type="nucleotide sequence ID" value="NZ_VMBG01000005.1"/>
</dbReference>
<accession>A0A556QDR1</accession>
<keyword evidence="1" id="KW-0732">Signal</keyword>
<evidence type="ECO:0000313" key="3">
    <source>
        <dbReference type="Proteomes" id="UP000315648"/>
    </source>
</evidence>
<organism evidence="2 3">
    <name type="scientific">Rariglobus hedericola</name>
    <dbReference type="NCBI Taxonomy" id="2597822"/>
    <lineage>
        <taxon>Bacteria</taxon>
        <taxon>Pseudomonadati</taxon>
        <taxon>Verrucomicrobiota</taxon>
        <taxon>Opitutia</taxon>
        <taxon>Opitutales</taxon>
        <taxon>Opitutaceae</taxon>
        <taxon>Rariglobus</taxon>
    </lineage>
</organism>
<dbReference type="AlphaFoldDB" id="A0A556QDR1"/>
<name>A0A556QDR1_9BACT</name>
<evidence type="ECO:0000256" key="1">
    <source>
        <dbReference type="SAM" id="SignalP"/>
    </source>
</evidence>
<dbReference type="Proteomes" id="UP000315648">
    <property type="component" value="Unassembled WGS sequence"/>
</dbReference>
<feature type="signal peptide" evidence="1">
    <location>
        <begin position="1"/>
        <end position="18"/>
    </location>
</feature>
<proteinExistence type="predicted"/>
<reference evidence="2 3" key="1">
    <citation type="submission" date="2019-07" db="EMBL/GenBank/DDBJ databases">
        <title>Description of 53C-WASEF.</title>
        <authorList>
            <person name="Pitt A."/>
            <person name="Hahn M.W."/>
        </authorList>
    </citation>
    <scope>NUCLEOTIDE SEQUENCE [LARGE SCALE GENOMIC DNA]</scope>
    <source>
        <strain evidence="2 3">53C-WASEF</strain>
    </source>
</reference>
<feature type="chain" id="PRO_5022195014" evidence="1">
    <location>
        <begin position="19"/>
        <end position="76"/>
    </location>
</feature>
<evidence type="ECO:0000313" key="2">
    <source>
        <dbReference type="EMBL" id="TSJ74746.1"/>
    </source>
</evidence>
<comment type="caution">
    <text evidence="2">The sequence shown here is derived from an EMBL/GenBank/DDBJ whole genome shotgun (WGS) entry which is preliminary data.</text>
</comment>
<keyword evidence="3" id="KW-1185">Reference proteome</keyword>
<gene>
    <name evidence="2" type="ORF">FPL22_17545</name>
</gene>
<sequence>MKPLLVIFSLLFVSSAFGQTALHEIQFTDHKFVSFIEPKKYSIYPLSERAMPLMQTSTERKIVAADYITGIKIKTG</sequence>
<dbReference type="EMBL" id="VMBG01000005">
    <property type="protein sequence ID" value="TSJ74746.1"/>
    <property type="molecule type" value="Genomic_DNA"/>
</dbReference>
<feature type="non-terminal residue" evidence="2">
    <location>
        <position position="76"/>
    </location>
</feature>
<protein>
    <submittedName>
        <fullName evidence="2">Uncharacterized protein</fullName>
    </submittedName>
</protein>